<dbReference type="STRING" id="47864.GA0070560_109182"/>
<dbReference type="RefSeq" id="WP_170839417.1">
    <property type="nucleotide sequence ID" value="NZ_FMDN01000009.1"/>
</dbReference>
<dbReference type="Proteomes" id="UP000199408">
    <property type="component" value="Unassembled WGS sequence"/>
</dbReference>
<dbReference type="InterPro" id="IPR007863">
    <property type="entry name" value="Peptidase_M16_C"/>
</dbReference>
<dbReference type="SUPFAM" id="SSF63411">
    <property type="entry name" value="LuxS/MPP-like metallohydrolase"/>
    <property type="match status" value="2"/>
</dbReference>
<dbReference type="InterPro" id="IPR011249">
    <property type="entry name" value="Metalloenz_LuxS/M16"/>
</dbReference>
<protein>
    <submittedName>
        <fullName evidence="2">Predicted Zn-dependent peptidase</fullName>
    </submittedName>
</protein>
<proteinExistence type="predicted"/>
<feature type="domain" description="Peptidase M16 C-terminal" evidence="1">
    <location>
        <begin position="178"/>
        <end position="320"/>
    </location>
</feature>
<gene>
    <name evidence="2" type="ORF">GA0070560_109182</name>
</gene>
<dbReference type="Pfam" id="PF05193">
    <property type="entry name" value="Peptidase_M16_C"/>
    <property type="match status" value="1"/>
</dbReference>
<evidence type="ECO:0000313" key="3">
    <source>
        <dbReference type="Proteomes" id="UP000199408"/>
    </source>
</evidence>
<name>A0A1C5IB13_9ACTN</name>
<dbReference type="Gene3D" id="3.30.830.10">
    <property type="entry name" value="Metalloenzyme, LuxS/M16 peptidase-like"/>
    <property type="match status" value="1"/>
</dbReference>
<evidence type="ECO:0000259" key="1">
    <source>
        <dbReference type="Pfam" id="PF05193"/>
    </source>
</evidence>
<dbReference type="GO" id="GO:0046872">
    <property type="term" value="F:metal ion binding"/>
    <property type="evidence" value="ECO:0007669"/>
    <property type="project" value="InterPro"/>
</dbReference>
<accession>A0A1C5IB13</accession>
<reference evidence="3" key="1">
    <citation type="submission" date="2016-06" db="EMBL/GenBank/DDBJ databases">
        <authorList>
            <person name="Varghese N."/>
        </authorList>
    </citation>
    <scope>NUCLEOTIDE SEQUENCE [LARGE SCALE GENOMIC DNA]</scope>
    <source>
        <strain evidence="3">DSM 43171</strain>
    </source>
</reference>
<dbReference type="EMBL" id="FMDN01000009">
    <property type="protein sequence ID" value="SCG55602.1"/>
    <property type="molecule type" value="Genomic_DNA"/>
</dbReference>
<dbReference type="AlphaFoldDB" id="A0A1C5IB13"/>
<organism evidence="2 3">
    <name type="scientific">Micromonospora halophytica</name>
    <dbReference type="NCBI Taxonomy" id="47864"/>
    <lineage>
        <taxon>Bacteria</taxon>
        <taxon>Bacillati</taxon>
        <taxon>Actinomycetota</taxon>
        <taxon>Actinomycetes</taxon>
        <taxon>Micromonosporales</taxon>
        <taxon>Micromonosporaceae</taxon>
        <taxon>Micromonospora</taxon>
    </lineage>
</organism>
<keyword evidence="3" id="KW-1185">Reference proteome</keyword>
<sequence length="411" mass="42294">MTTPVEFRPPPVESVPLGAAGGHLVVVPRPGELTEVRVVLPAVPVESGHTGRVQTVAEALRRHLGEALAGTADLRVESRPDRIVVSARALREDAGTVVRQVGAALAATALGELDLRRAAEAVRTRVAAGVAHPLTTARTAFLRAVYGSHPLAEEGADLAPDLSACAPTTVVRDIEFSRCSVVLVGGADTVAPVVRSAFEPVGAAATRPGAPAVVRRPAPRVGRVTDPRATGDLLRLGTLGPARDHADYPALQLATLMLGGYYASNLTRILREREGLSYAPRAVLDPVADAATLVIEVDVTSGRATEATGFVREAYDALSAAGAATALGTARTFAIGSMSLACSSRSGMASVLAGVLGAGLEPSWLAGYAERLGAVGSGTLSAALDRHWAWDRLAGVVVTAEDCPPSETSES</sequence>
<evidence type="ECO:0000313" key="2">
    <source>
        <dbReference type="EMBL" id="SCG55602.1"/>
    </source>
</evidence>